<reference evidence="2" key="1">
    <citation type="journal article" date="2020" name="Stud. Mycol.">
        <title>101 Dothideomycetes genomes: a test case for predicting lifestyles and emergence of pathogens.</title>
        <authorList>
            <person name="Haridas S."/>
            <person name="Albert R."/>
            <person name="Binder M."/>
            <person name="Bloem J."/>
            <person name="Labutti K."/>
            <person name="Salamov A."/>
            <person name="Andreopoulos B."/>
            <person name="Baker S."/>
            <person name="Barry K."/>
            <person name="Bills G."/>
            <person name="Bluhm B."/>
            <person name="Cannon C."/>
            <person name="Castanera R."/>
            <person name="Culley D."/>
            <person name="Daum C."/>
            <person name="Ezra D."/>
            <person name="Gonzalez J."/>
            <person name="Henrissat B."/>
            <person name="Kuo A."/>
            <person name="Liang C."/>
            <person name="Lipzen A."/>
            <person name="Lutzoni F."/>
            <person name="Magnuson J."/>
            <person name="Mondo S."/>
            <person name="Nolan M."/>
            <person name="Ohm R."/>
            <person name="Pangilinan J."/>
            <person name="Park H.-J."/>
            <person name="Ramirez L."/>
            <person name="Alfaro M."/>
            <person name="Sun H."/>
            <person name="Tritt A."/>
            <person name="Yoshinaga Y."/>
            <person name="Zwiers L.-H."/>
            <person name="Turgeon B."/>
            <person name="Goodwin S."/>
            <person name="Spatafora J."/>
            <person name="Crous P."/>
            <person name="Grigoriev I."/>
        </authorList>
    </citation>
    <scope>NUCLEOTIDE SEQUENCE</scope>
    <source>
        <strain evidence="2">Tuck. ex Michener</strain>
    </source>
</reference>
<keyword evidence="3" id="KW-1185">Reference proteome</keyword>
<dbReference type="AlphaFoldDB" id="A0A6A6GTB5"/>
<dbReference type="PANTHER" id="PTHR35340:SF9">
    <property type="entry name" value="ASST-DOMAIN-CONTAINING PROTEIN"/>
    <property type="match status" value="1"/>
</dbReference>
<dbReference type="Pfam" id="PF14269">
    <property type="entry name" value="Arylsulfotran_2"/>
    <property type="match status" value="1"/>
</dbReference>
<dbReference type="InterPro" id="IPR039535">
    <property type="entry name" value="ASST-like"/>
</dbReference>
<name>A0A6A6GTB5_VIRVR</name>
<evidence type="ECO:0000256" key="1">
    <source>
        <dbReference type="SAM" id="SignalP"/>
    </source>
</evidence>
<dbReference type="PANTHER" id="PTHR35340">
    <property type="entry name" value="PQQ ENZYME REPEAT PROTEIN-RELATED"/>
    <property type="match status" value="1"/>
</dbReference>
<protein>
    <recommendedName>
        <fullName evidence="4">ASST-domain-containing protein</fullName>
    </recommendedName>
</protein>
<keyword evidence="1" id="KW-0732">Signal</keyword>
<accession>A0A6A6GTB5</accession>
<gene>
    <name evidence="2" type="ORF">EV356DRAFT_537716</name>
</gene>
<proteinExistence type="predicted"/>
<feature type="chain" id="PRO_5025543736" description="ASST-domain-containing protein" evidence="1">
    <location>
        <begin position="25"/>
        <end position="550"/>
    </location>
</feature>
<sequence>MVFPNAFLRLFYWIVVLCSTVTFAQQNQALPTSNATAPTSVFFSRPELTPPILNVTISDSNSSGHAPGYVFIAPYQALQSGPYIYDKQGNLIWDGWGASGPSNAHNFHVCNWQGQPHLCFSSENQLLGYGRGQAVILDSNYKTIQSVQIGAGQTQADMHEFQLTDNGTALMTAYDLLPWDLSAQGITSGIGYITSGVFQEINVTSGEVLFSWSSIDHVPISSSYVKPNSTDTSGNGLSVATPYDYFHINAIDKSTTTGNYLVSSRHTSTLYYISSSDGSIIWRLTSSSLSNFTLTNFNFSFQHDGRLISENSTHITLSIFDNASDGYNQTSSYSSGKFIAIDLLAGTATLTSSVSFPDSIVEGGLLVGSQGNTQLLSNSNIFNGWGPYAWATEHDSSGTHVVWAANFAQGVTMNYRAFSFDGWNSTPADSPAMWAYAKTADGSYPLYVYVSWNGATEVASWSFYGSMVAPNKAGYPNTVGDTAQVVLLGSVDKTGFETMFESPEMYPYVLAQAVDGKGTALRNSTWIQAFVPSEALTGACGNTSCNAAMQ</sequence>
<dbReference type="Proteomes" id="UP000800092">
    <property type="component" value="Unassembled WGS sequence"/>
</dbReference>
<dbReference type="InterPro" id="IPR053143">
    <property type="entry name" value="Arylsulfate_ST"/>
</dbReference>
<dbReference type="OrthoDB" id="5427350at2759"/>
<evidence type="ECO:0000313" key="2">
    <source>
        <dbReference type="EMBL" id="KAF2228869.1"/>
    </source>
</evidence>
<dbReference type="EMBL" id="ML991886">
    <property type="protein sequence ID" value="KAF2228869.1"/>
    <property type="molecule type" value="Genomic_DNA"/>
</dbReference>
<feature type="signal peptide" evidence="1">
    <location>
        <begin position="1"/>
        <end position="24"/>
    </location>
</feature>
<organism evidence="2 3">
    <name type="scientific">Viridothelium virens</name>
    <name type="common">Speckled blister lichen</name>
    <name type="synonym">Trypethelium virens</name>
    <dbReference type="NCBI Taxonomy" id="1048519"/>
    <lineage>
        <taxon>Eukaryota</taxon>
        <taxon>Fungi</taxon>
        <taxon>Dikarya</taxon>
        <taxon>Ascomycota</taxon>
        <taxon>Pezizomycotina</taxon>
        <taxon>Dothideomycetes</taxon>
        <taxon>Dothideomycetes incertae sedis</taxon>
        <taxon>Trypetheliales</taxon>
        <taxon>Trypetheliaceae</taxon>
        <taxon>Viridothelium</taxon>
    </lineage>
</organism>
<evidence type="ECO:0008006" key="4">
    <source>
        <dbReference type="Google" id="ProtNLM"/>
    </source>
</evidence>
<evidence type="ECO:0000313" key="3">
    <source>
        <dbReference type="Proteomes" id="UP000800092"/>
    </source>
</evidence>